<feature type="compositionally biased region" description="Polar residues" evidence="10">
    <location>
        <begin position="62"/>
        <end position="75"/>
    </location>
</feature>
<accession>A0A833H3Z5</accession>
<evidence type="ECO:0000313" key="12">
    <source>
        <dbReference type="Proteomes" id="UP000460298"/>
    </source>
</evidence>
<evidence type="ECO:0000256" key="3">
    <source>
        <dbReference type="ARBA" id="ARBA00022475"/>
    </source>
</evidence>
<keyword evidence="2 9" id="KW-0813">Transport</keyword>
<dbReference type="Proteomes" id="UP000460298">
    <property type="component" value="Unassembled WGS sequence"/>
</dbReference>
<comment type="subcellular location">
    <subcellularLocation>
        <location evidence="1 9">Cell membrane</location>
        <topology evidence="1 9">Single-pass membrane protein</topology>
    </subcellularLocation>
</comment>
<evidence type="ECO:0000256" key="1">
    <source>
        <dbReference type="ARBA" id="ARBA00004162"/>
    </source>
</evidence>
<comment type="subunit">
    <text evidence="9">Forms a complex with TatC.</text>
</comment>
<name>A0A833H3Z5_9LEPT</name>
<comment type="function">
    <text evidence="9">Part of the twin-arginine translocation (Tat) system that transports large folded proteins containing a characteristic twin-arginine motif in their signal peptide across membranes. TatA could form the protein-conducting channel of the Tat system.</text>
</comment>
<evidence type="ECO:0000256" key="2">
    <source>
        <dbReference type="ARBA" id="ARBA00022448"/>
    </source>
</evidence>
<dbReference type="InterPro" id="IPR003369">
    <property type="entry name" value="TatA/B/E"/>
</dbReference>
<feature type="region of interest" description="Disordered" evidence="10">
    <location>
        <begin position="47"/>
        <end position="88"/>
    </location>
</feature>
<keyword evidence="6 9" id="KW-1133">Transmembrane helix</keyword>
<keyword evidence="3 9" id="KW-1003">Cell membrane</keyword>
<dbReference type="NCBIfam" id="TIGR01411">
    <property type="entry name" value="tatAE"/>
    <property type="match status" value="1"/>
</dbReference>
<dbReference type="PANTHER" id="PTHR42982:SF1">
    <property type="entry name" value="SEC-INDEPENDENT PROTEIN TRANSLOCASE PROTEIN TATA"/>
    <property type="match status" value="1"/>
</dbReference>
<organism evidence="11 12">
    <name type="scientific">Leptonema illini</name>
    <dbReference type="NCBI Taxonomy" id="183"/>
    <lineage>
        <taxon>Bacteria</taxon>
        <taxon>Pseudomonadati</taxon>
        <taxon>Spirochaetota</taxon>
        <taxon>Spirochaetia</taxon>
        <taxon>Leptospirales</taxon>
        <taxon>Leptospiraceae</taxon>
        <taxon>Leptonema</taxon>
    </lineage>
</organism>
<proteinExistence type="inferred from homology"/>
<evidence type="ECO:0000256" key="10">
    <source>
        <dbReference type="SAM" id="MobiDB-lite"/>
    </source>
</evidence>
<reference evidence="11 12" key="1">
    <citation type="submission" date="2019-10" db="EMBL/GenBank/DDBJ databases">
        <title>Extracellular Electron Transfer in a Candidatus Methanoperedens spp. Enrichment Culture.</title>
        <authorList>
            <person name="Berger S."/>
            <person name="Rangel Shaw D."/>
            <person name="Berben T."/>
            <person name="In 'T Zandt M."/>
            <person name="Frank J."/>
            <person name="Reimann J."/>
            <person name="Jetten M.S.M."/>
            <person name="Welte C.U."/>
        </authorList>
    </citation>
    <scope>NUCLEOTIDE SEQUENCE [LARGE SCALE GENOMIC DNA]</scope>
    <source>
        <strain evidence="11">SB12</strain>
    </source>
</reference>
<dbReference type="AlphaFoldDB" id="A0A833H3Z5"/>
<keyword evidence="8 9" id="KW-0472">Membrane</keyword>
<sequence length="88" mass="9987">MFSTTLFIGGIGPMEWAFILVLVLLLFGGRKIPELARDIGSGIKEFRRSMSSPLEEEKKTTQVEQPRQIEYQQSPTTKKATRKTSRKA</sequence>
<dbReference type="InterPro" id="IPR006312">
    <property type="entry name" value="TatA/E"/>
</dbReference>
<dbReference type="GO" id="GO:0033281">
    <property type="term" value="C:TAT protein transport complex"/>
    <property type="evidence" value="ECO:0007669"/>
    <property type="project" value="UniProtKB-UniRule"/>
</dbReference>
<dbReference type="GO" id="GO:0043953">
    <property type="term" value="P:protein transport by the Tat complex"/>
    <property type="evidence" value="ECO:0007669"/>
    <property type="project" value="UniProtKB-UniRule"/>
</dbReference>
<dbReference type="GO" id="GO:0008320">
    <property type="term" value="F:protein transmembrane transporter activity"/>
    <property type="evidence" value="ECO:0007669"/>
    <property type="project" value="UniProtKB-UniRule"/>
</dbReference>
<protein>
    <recommendedName>
        <fullName evidence="9">Sec-independent protein translocase protein TatA</fullName>
    </recommendedName>
</protein>
<feature type="compositionally biased region" description="Basic residues" evidence="10">
    <location>
        <begin position="79"/>
        <end position="88"/>
    </location>
</feature>
<dbReference type="Pfam" id="PF02416">
    <property type="entry name" value="TatA_B_E"/>
    <property type="match status" value="1"/>
</dbReference>
<dbReference type="PANTHER" id="PTHR42982">
    <property type="entry name" value="SEC-INDEPENDENT PROTEIN TRANSLOCASE PROTEIN TATA"/>
    <property type="match status" value="1"/>
</dbReference>
<dbReference type="HAMAP" id="MF_00236">
    <property type="entry name" value="TatA_E"/>
    <property type="match status" value="1"/>
</dbReference>
<evidence type="ECO:0000256" key="7">
    <source>
        <dbReference type="ARBA" id="ARBA00023010"/>
    </source>
</evidence>
<feature type="transmembrane region" description="Helical" evidence="9">
    <location>
        <begin position="6"/>
        <end position="27"/>
    </location>
</feature>
<comment type="similarity">
    <text evidence="9">Belongs to the TatA/E family.</text>
</comment>
<keyword evidence="7 9" id="KW-0811">Translocation</keyword>
<evidence type="ECO:0000313" key="11">
    <source>
        <dbReference type="EMBL" id="KAB2934688.1"/>
    </source>
</evidence>
<evidence type="ECO:0000256" key="9">
    <source>
        <dbReference type="HAMAP-Rule" id="MF_00236"/>
    </source>
</evidence>
<keyword evidence="4 9" id="KW-0812">Transmembrane</keyword>
<dbReference type="Gene3D" id="1.20.5.3310">
    <property type="match status" value="1"/>
</dbReference>
<evidence type="ECO:0000256" key="4">
    <source>
        <dbReference type="ARBA" id="ARBA00022692"/>
    </source>
</evidence>
<evidence type="ECO:0000256" key="8">
    <source>
        <dbReference type="ARBA" id="ARBA00023136"/>
    </source>
</evidence>
<dbReference type="EMBL" id="WBUI01000002">
    <property type="protein sequence ID" value="KAB2934688.1"/>
    <property type="molecule type" value="Genomic_DNA"/>
</dbReference>
<gene>
    <name evidence="9" type="primary">tatA</name>
    <name evidence="11" type="ORF">F9K24_02605</name>
</gene>
<keyword evidence="5 9" id="KW-0653">Protein transport</keyword>
<comment type="caution">
    <text evidence="11">The sequence shown here is derived from an EMBL/GenBank/DDBJ whole genome shotgun (WGS) entry which is preliminary data.</text>
</comment>
<evidence type="ECO:0000256" key="5">
    <source>
        <dbReference type="ARBA" id="ARBA00022927"/>
    </source>
</evidence>
<evidence type="ECO:0000256" key="6">
    <source>
        <dbReference type="ARBA" id="ARBA00022989"/>
    </source>
</evidence>